<evidence type="ECO:0000313" key="1">
    <source>
        <dbReference type="EMBL" id="KAG6769151.1"/>
    </source>
</evidence>
<comment type="caution">
    <text evidence="1">The sequence shown here is derived from an EMBL/GenBank/DDBJ whole genome shotgun (WGS) entry which is preliminary data.</text>
</comment>
<evidence type="ECO:0000313" key="2">
    <source>
        <dbReference type="Proteomes" id="UP000886885"/>
    </source>
</evidence>
<name>A0A8X7ZHC9_POPTO</name>
<dbReference type="AlphaFoldDB" id="A0A8X7ZHC9"/>
<reference evidence="1" key="1">
    <citation type="journal article" date="2020" name="bioRxiv">
        <title>Hybrid origin of Populus tomentosa Carr. identified through genome sequencing and phylogenomic analysis.</title>
        <authorList>
            <person name="An X."/>
            <person name="Gao K."/>
            <person name="Chen Z."/>
            <person name="Li J."/>
            <person name="Yang X."/>
            <person name="Yang X."/>
            <person name="Zhou J."/>
            <person name="Guo T."/>
            <person name="Zhao T."/>
            <person name="Huang S."/>
            <person name="Miao D."/>
            <person name="Khan W.U."/>
            <person name="Rao P."/>
            <person name="Ye M."/>
            <person name="Lei B."/>
            <person name="Liao W."/>
            <person name="Wang J."/>
            <person name="Ji L."/>
            <person name="Li Y."/>
            <person name="Guo B."/>
            <person name="Mustafa N.S."/>
            <person name="Li S."/>
            <person name="Yun Q."/>
            <person name="Keller S.R."/>
            <person name="Mao J."/>
            <person name="Zhang R."/>
            <person name="Strauss S.H."/>
        </authorList>
    </citation>
    <scope>NUCLEOTIDE SEQUENCE</scope>
    <source>
        <strain evidence="1">GM15</strain>
        <tissue evidence="1">Leaf</tissue>
    </source>
</reference>
<proteinExistence type="predicted"/>
<organism evidence="1 2">
    <name type="scientific">Populus tomentosa</name>
    <name type="common">Chinese white poplar</name>
    <dbReference type="NCBI Taxonomy" id="118781"/>
    <lineage>
        <taxon>Eukaryota</taxon>
        <taxon>Viridiplantae</taxon>
        <taxon>Streptophyta</taxon>
        <taxon>Embryophyta</taxon>
        <taxon>Tracheophyta</taxon>
        <taxon>Spermatophyta</taxon>
        <taxon>Magnoliopsida</taxon>
        <taxon>eudicotyledons</taxon>
        <taxon>Gunneridae</taxon>
        <taxon>Pentapetalae</taxon>
        <taxon>rosids</taxon>
        <taxon>fabids</taxon>
        <taxon>Malpighiales</taxon>
        <taxon>Salicaceae</taxon>
        <taxon>Saliceae</taxon>
        <taxon>Populus</taxon>
    </lineage>
</organism>
<dbReference type="Proteomes" id="UP000886885">
    <property type="component" value="Chromosome 6D"/>
</dbReference>
<dbReference type="EMBL" id="JAAWWB010000012">
    <property type="protein sequence ID" value="KAG6769151.1"/>
    <property type="molecule type" value="Genomic_DNA"/>
</dbReference>
<protein>
    <submittedName>
        <fullName evidence="1">Uncharacterized protein</fullName>
    </submittedName>
</protein>
<accession>A0A8X7ZHC9</accession>
<keyword evidence="2" id="KW-1185">Reference proteome</keyword>
<sequence>MQACIGIKQSLRQRRGAYHGLPSLVTNPPFEWPMEWFSPPGIPPIHCPAPSWFLRLSYGIYQTKLTRRWLPREGYASQPCAGSIINKEKVAAQEAELGIMDMLAKRSSVVKALRQSLQDTAMDWTGAAPARNCGYVLLGILVMVGMETALEELGFWMAMYVASTVESRNSDKPILCCRKTDGDRWVRIDGTPLDRGRQVFGGHGHGLDSVQPPPET</sequence>
<gene>
    <name evidence="1" type="ORF">POTOM_024767</name>
</gene>
<dbReference type="OrthoDB" id="783096at2759"/>